<dbReference type="InterPro" id="IPR008271">
    <property type="entry name" value="Ser/Thr_kinase_AS"/>
</dbReference>
<keyword evidence="6" id="KW-0418">Kinase</keyword>
<dbReference type="PROSITE" id="PS00108">
    <property type="entry name" value="PROTEIN_KINASE_ST"/>
    <property type="match status" value="1"/>
</dbReference>
<comment type="similarity">
    <text evidence="1">Belongs to the protein kinase superfamily. CAMK Ser/Thr protein kinase family. SNF1 subfamily.</text>
</comment>
<feature type="domain" description="KA1" evidence="14">
    <location>
        <begin position="600"/>
        <end position="649"/>
    </location>
</feature>
<dbReference type="PROSITE" id="PS50011">
    <property type="entry name" value="PROTEIN_KINASE_DOM"/>
    <property type="match status" value="1"/>
</dbReference>
<keyword evidence="4" id="KW-0808">Transferase</keyword>
<evidence type="ECO:0000313" key="17">
    <source>
        <dbReference type="Proteomes" id="UP000015101"/>
    </source>
</evidence>
<feature type="domain" description="Protein kinase" evidence="13">
    <location>
        <begin position="1"/>
        <end position="226"/>
    </location>
</feature>
<dbReference type="KEGG" id="hro:HELRODRAFT_84170"/>
<evidence type="ECO:0000256" key="10">
    <source>
        <dbReference type="ARBA" id="ARBA00047899"/>
    </source>
</evidence>
<dbReference type="PROSITE" id="PS50032">
    <property type="entry name" value="KA1"/>
    <property type="match status" value="1"/>
</dbReference>
<feature type="compositionally biased region" description="Polar residues" evidence="12">
    <location>
        <begin position="295"/>
        <end position="305"/>
    </location>
</feature>
<dbReference type="EC" id="2.7.11.1" evidence="2"/>
<dbReference type="EnsemblMetazoa" id="HelroT84170">
    <property type="protein sequence ID" value="HelroP84170"/>
    <property type="gene ID" value="HelroG84170"/>
</dbReference>
<dbReference type="PANTHER" id="PTHR24346">
    <property type="entry name" value="MAP/MICROTUBULE AFFINITY-REGULATING KINASE"/>
    <property type="match status" value="1"/>
</dbReference>
<dbReference type="EMBL" id="KB097106">
    <property type="protein sequence ID" value="ESN99549.1"/>
    <property type="molecule type" value="Genomic_DNA"/>
</dbReference>
<keyword evidence="7" id="KW-0067">ATP-binding</keyword>
<reference evidence="15 17" key="2">
    <citation type="journal article" date="2013" name="Nature">
        <title>Insights into bilaterian evolution from three spiralian genomes.</title>
        <authorList>
            <person name="Simakov O."/>
            <person name="Marletaz F."/>
            <person name="Cho S.J."/>
            <person name="Edsinger-Gonzales E."/>
            <person name="Havlak P."/>
            <person name="Hellsten U."/>
            <person name="Kuo D.H."/>
            <person name="Larsson T."/>
            <person name="Lv J."/>
            <person name="Arendt D."/>
            <person name="Savage R."/>
            <person name="Osoegawa K."/>
            <person name="de Jong P."/>
            <person name="Grimwood J."/>
            <person name="Chapman J.A."/>
            <person name="Shapiro H."/>
            <person name="Aerts A."/>
            <person name="Otillar R.P."/>
            <person name="Terry A.Y."/>
            <person name="Boore J.L."/>
            <person name="Grigoriev I.V."/>
            <person name="Lindberg D.R."/>
            <person name="Seaver E.C."/>
            <person name="Weisblat D.A."/>
            <person name="Putnam N.H."/>
            <person name="Rokhsar D.S."/>
        </authorList>
    </citation>
    <scope>NUCLEOTIDE SEQUENCE</scope>
</reference>
<dbReference type="PANTHER" id="PTHR24346:SF82">
    <property type="entry name" value="KP78A-RELATED"/>
    <property type="match status" value="1"/>
</dbReference>
<dbReference type="GO" id="GO:0035556">
    <property type="term" value="P:intracellular signal transduction"/>
    <property type="evidence" value="ECO:0000318"/>
    <property type="project" value="GO_Central"/>
</dbReference>
<dbReference type="GO" id="GO:0000226">
    <property type="term" value="P:microtubule cytoskeleton organization"/>
    <property type="evidence" value="ECO:0000318"/>
    <property type="project" value="GO_Central"/>
</dbReference>
<gene>
    <name evidence="16" type="primary">20216306</name>
    <name evidence="15" type="ORF">HELRODRAFT_84170</name>
</gene>
<name>T1G5F9_HELRO</name>
<dbReference type="FunFam" id="1.10.8.10:FF:000005">
    <property type="entry name" value="Non-specific serine/threonine protein kinase"/>
    <property type="match status" value="1"/>
</dbReference>
<feature type="compositionally biased region" description="Low complexity" evidence="12">
    <location>
        <begin position="307"/>
        <end position="352"/>
    </location>
</feature>
<dbReference type="InterPro" id="IPR000719">
    <property type="entry name" value="Prot_kinase_dom"/>
</dbReference>
<dbReference type="Gene3D" id="1.10.510.10">
    <property type="entry name" value="Transferase(Phosphotransferase) domain 1"/>
    <property type="match status" value="1"/>
</dbReference>
<dbReference type="FunFam" id="3.30.200.20:FF:000003">
    <property type="entry name" value="Non-specific serine/threonine protein kinase"/>
    <property type="match status" value="1"/>
</dbReference>
<dbReference type="AlphaFoldDB" id="T1G5F9"/>
<dbReference type="Gene3D" id="3.30.200.20">
    <property type="entry name" value="Phosphorylase Kinase, domain 1"/>
    <property type="match status" value="1"/>
</dbReference>
<dbReference type="Gene3D" id="1.10.8.10">
    <property type="entry name" value="DNA helicase RuvA subunit, C-terminal domain"/>
    <property type="match status" value="1"/>
</dbReference>
<dbReference type="RefSeq" id="XP_009022259.1">
    <property type="nucleotide sequence ID" value="XM_009024011.1"/>
</dbReference>
<organism evidence="16 17">
    <name type="scientific">Helobdella robusta</name>
    <name type="common">Californian leech</name>
    <dbReference type="NCBI Taxonomy" id="6412"/>
    <lineage>
        <taxon>Eukaryota</taxon>
        <taxon>Metazoa</taxon>
        <taxon>Spiralia</taxon>
        <taxon>Lophotrochozoa</taxon>
        <taxon>Annelida</taxon>
        <taxon>Clitellata</taxon>
        <taxon>Hirudinea</taxon>
        <taxon>Rhynchobdellida</taxon>
        <taxon>Glossiphoniidae</taxon>
        <taxon>Helobdella</taxon>
    </lineage>
</organism>
<dbReference type="InterPro" id="IPR028375">
    <property type="entry name" value="KA1/Ssp2_C"/>
</dbReference>
<dbReference type="Pfam" id="PF00069">
    <property type="entry name" value="Pkinase"/>
    <property type="match status" value="1"/>
</dbReference>
<evidence type="ECO:0000256" key="7">
    <source>
        <dbReference type="ARBA" id="ARBA00022840"/>
    </source>
</evidence>
<comment type="catalytic activity">
    <reaction evidence="11">
        <text>L-seryl-[protein] + ATP = O-phospho-L-seryl-[protein] + ADP + H(+)</text>
        <dbReference type="Rhea" id="RHEA:17989"/>
        <dbReference type="Rhea" id="RHEA-COMP:9863"/>
        <dbReference type="Rhea" id="RHEA-COMP:11604"/>
        <dbReference type="ChEBI" id="CHEBI:15378"/>
        <dbReference type="ChEBI" id="CHEBI:29999"/>
        <dbReference type="ChEBI" id="CHEBI:30616"/>
        <dbReference type="ChEBI" id="CHEBI:83421"/>
        <dbReference type="ChEBI" id="CHEBI:456216"/>
        <dbReference type="EC" id="2.7.11.1"/>
    </reaction>
</comment>
<evidence type="ECO:0000256" key="6">
    <source>
        <dbReference type="ARBA" id="ARBA00022777"/>
    </source>
</evidence>
<dbReference type="SUPFAM" id="SSF103243">
    <property type="entry name" value="KA1-like"/>
    <property type="match status" value="1"/>
</dbReference>
<evidence type="ECO:0000256" key="8">
    <source>
        <dbReference type="ARBA" id="ARBA00037391"/>
    </source>
</evidence>
<accession>T1G5F9</accession>
<sequence length="649" mass="73260">VAIKIIDKTQLNSVSLQKLRREVKIMKMLDHPNIVKLYEVIETERTLNLVMEYASRGELFDYLVANGRMKERDARVTFRQIISAVQYCHQKHILHRDLKAENLLLDEDLNVKIADFGFSNEFTVGTKLDTFCGSPPYAAPELFQGKKYDGPEVDVWSLGVILYTLVSGSLPFDGQNLKELRERVLRGKYRIPFYMSTDCENLLKKFLVLNPLKRTSLDAVLKDHWLNIGFEDDRMKPYMEPASVIDESRIGKLNYVLGKMGYKRREVEEALVQNSYNHLMATYLLLGKKVSNQTSKQKSMNSGDYLSSYNNNNQSNNINNSNNHRYSNSTAAATTAAPVAASTTTPTSSKATKINRSESGTSRGNNNKCIKEGITGRSEISKSEPFNPFIVAETCCMTVLGWMDGLISSHYFIRQFIFAPPPLQRPQQLHTLHHHPQLPPLIDRKAQSTLHINPPPKKGKAVHKQQQQLSNNNNFIEFSQQQHFNKSNDTTPTSTITSKLNKINSDIKQQPATASTTTTPNSITTTTSTSTTTTPEPNPASSVKPRALHFTWHMKNTSSADPLKMIIEARRVLDLNQCDFYQLNPFVVHCSHGGANDDVKSDCSSHVEWVMEVCRLPRLSVNGIKFKRISGSPLIYKNIAAKISNELKF</sequence>
<dbReference type="CDD" id="cd14337">
    <property type="entry name" value="UBA_MARK_Par1"/>
    <property type="match status" value="1"/>
</dbReference>
<feature type="compositionally biased region" description="Polar residues" evidence="12">
    <location>
        <begin position="357"/>
        <end position="368"/>
    </location>
</feature>
<comment type="similarity">
    <text evidence="9">Belongs to the protein kinase superfamily. CAMK Ser/Thr protein kinase family. Smok subfamily.</text>
</comment>
<evidence type="ECO:0000256" key="3">
    <source>
        <dbReference type="ARBA" id="ARBA00022527"/>
    </source>
</evidence>
<evidence type="ECO:0000256" key="11">
    <source>
        <dbReference type="ARBA" id="ARBA00048679"/>
    </source>
</evidence>
<dbReference type="GO" id="GO:0005737">
    <property type="term" value="C:cytoplasm"/>
    <property type="evidence" value="ECO:0000318"/>
    <property type="project" value="GO_Central"/>
</dbReference>
<dbReference type="FunFam" id="3.30.310.80:FF:000011">
    <property type="entry name" value="Non-specific serine/threonine protein kinase"/>
    <property type="match status" value="1"/>
</dbReference>
<evidence type="ECO:0000259" key="13">
    <source>
        <dbReference type="PROSITE" id="PS50011"/>
    </source>
</evidence>
<dbReference type="Proteomes" id="UP000015101">
    <property type="component" value="Unassembled WGS sequence"/>
</dbReference>
<dbReference type="Gene3D" id="3.30.310.80">
    <property type="entry name" value="Kinase associated domain 1, KA1"/>
    <property type="match status" value="1"/>
</dbReference>
<dbReference type="EMBL" id="AMQM01005808">
    <property type="status" value="NOT_ANNOTATED_CDS"/>
    <property type="molecule type" value="Genomic_DNA"/>
</dbReference>
<dbReference type="CTD" id="20216306"/>
<evidence type="ECO:0000256" key="4">
    <source>
        <dbReference type="ARBA" id="ARBA00022679"/>
    </source>
</evidence>
<dbReference type="SMART" id="SM00220">
    <property type="entry name" value="S_TKc"/>
    <property type="match status" value="1"/>
</dbReference>
<evidence type="ECO:0000256" key="2">
    <source>
        <dbReference type="ARBA" id="ARBA00012513"/>
    </source>
</evidence>
<dbReference type="SUPFAM" id="SSF56112">
    <property type="entry name" value="Protein kinase-like (PK-like)"/>
    <property type="match status" value="1"/>
</dbReference>
<dbReference type="InterPro" id="IPR011009">
    <property type="entry name" value="Kinase-like_dom_sf"/>
</dbReference>
<dbReference type="GeneID" id="20216306"/>
<keyword evidence="5" id="KW-0547">Nucleotide-binding</keyword>
<evidence type="ECO:0000256" key="9">
    <source>
        <dbReference type="ARBA" id="ARBA00038181"/>
    </source>
</evidence>
<dbReference type="GO" id="GO:0005524">
    <property type="term" value="F:ATP binding"/>
    <property type="evidence" value="ECO:0007669"/>
    <property type="project" value="UniProtKB-KW"/>
</dbReference>
<feature type="compositionally biased region" description="Low complexity" evidence="12">
    <location>
        <begin position="511"/>
        <end position="542"/>
    </location>
</feature>
<evidence type="ECO:0000313" key="15">
    <source>
        <dbReference type="EMBL" id="ESN99549.1"/>
    </source>
</evidence>
<dbReference type="OrthoDB" id="504170at2759"/>
<evidence type="ECO:0000256" key="5">
    <source>
        <dbReference type="ARBA" id="ARBA00022741"/>
    </source>
</evidence>
<evidence type="ECO:0000259" key="14">
    <source>
        <dbReference type="PROSITE" id="PS50032"/>
    </source>
</evidence>
<dbReference type="OMA" id="DIMREIC"/>
<keyword evidence="3" id="KW-0723">Serine/threonine-protein kinase</keyword>
<protein>
    <recommendedName>
        <fullName evidence="2">non-specific serine/threonine protein kinase</fullName>
        <ecNumber evidence="2">2.7.11.1</ecNumber>
    </recommendedName>
</protein>
<feature type="region of interest" description="Disordered" evidence="12">
    <location>
        <begin position="295"/>
        <end position="370"/>
    </location>
</feature>
<evidence type="ECO:0000256" key="1">
    <source>
        <dbReference type="ARBA" id="ARBA00006234"/>
    </source>
</evidence>
<dbReference type="GO" id="GO:0050321">
    <property type="term" value="F:tau-protein kinase activity"/>
    <property type="evidence" value="ECO:0000318"/>
    <property type="project" value="GO_Central"/>
</dbReference>
<evidence type="ECO:0000313" key="16">
    <source>
        <dbReference type="EnsemblMetazoa" id="HelroP84170"/>
    </source>
</evidence>
<dbReference type="STRING" id="6412.T1G5F9"/>
<dbReference type="InterPro" id="IPR001772">
    <property type="entry name" value="KA1_dom"/>
</dbReference>
<proteinExistence type="inferred from homology"/>
<comment type="catalytic activity">
    <reaction evidence="10">
        <text>L-threonyl-[protein] + ATP = O-phospho-L-threonyl-[protein] + ADP + H(+)</text>
        <dbReference type="Rhea" id="RHEA:46608"/>
        <dbReference type="Rhea" id="RHEA-COMP:11060"/>
        <dbReference type="Rhea" id="RHEA-COMP:11605"/>
        <dbReference type="ChEBI" id="CHEBI:15378"/>
        <dbReference type="ChEBI" id="CHEBI:30013"/>
        <dbReference type="ChEBI" id="CHEBI:30616"/>
        <dbReference type="ChEBI" id="CHEBI:61977"/>
        <dbReference type="ChEBI" id="CHEBI:456216"/>
        <dbReference type="EC" id="2.7.11.1"/>
    </reaction>
</comment>
<keyword evidence="17" id="KW-1185">Reference proteome</keyword>
<dbReference type="FunFam" id="1.10.510.10:FF:000002">
    <property type="entry name" value="Non-specific serine/threonine protein kinase"/>
    <property type="match status" value="1"/>
</dbReference>
<feature type="region of interest" description="Disordered" evidence="12">
    <location>
        <begin position="504"/>
        <end position="546"/>
    </location>
</feature>
<dbReference type="eggNOG" id="KOG0586">
    <property type="taxonomic scope" value="Eukaryota"/>
</dbReference>
<evidence type="ECO:0000256" key="12">
    <source>
        <dbReference type="SAM" id="MobiDB-lite"/>
    </source>
</evidence>
<dbReference type="Pfam" id="PF02149">
    <property type="entry name" value="KA1"/>
    <property type="match status" value="1"/>
</dbReference>
<dbReference type="InParanoid" id="T1G5F9"/>
<comment type="function">
    <text evidence="8">May play a role in sperm motility, especially in the regulation of flagellar function.</text>
</comment>
<reference evidence="16" key="3">
    <citation type="submission" date="2015-06" db="UniProtKB">
        <authorList>
            <consortium name="EnsemblMetazoa"/>
        </authorList>
    </citation>
    <scope>IDENTIFICATION</scope>
</reference>
<dbReference type="HOGENOM" id="CLU_000288_157_5_1"/>
<reference evidence="17" key="1">
    <citation type="submission" date="2012-12" db="EMBL/GenBank/DDBJ databases">
        <authorList>
            <person name="Hellsten U."/>
            <person name="Grimwood J."/>
            <person name="Chapman J.A."/>
            <person name="Shapiro H."/>
            <person name="Aerts A."/>
            <person name="Otillar R.P."/>
            <person name="Terry A.Y."/>
            <person name="Boore J.L."/>
            <person name="Simakov O."/>
            <person name="Marletaz F."/>
            <person name="Cho S.-J."/>
            <person name="Edsinger-Gonzales E."/>
            <person name="Havlak P."/>
            <person name="Kuo D.-H."/>
            <person name="Larsson T."/>
            <person name="Lv J."/>
            <person name="Arendt D."/>
            <person name="Savage R."/>
            <person name="Osoegawa K."/>
            <person name="de Jong P."/>
            <person name="Lindberg D.R."/>
            <person name="Seaver E.C."/>
            <person name="Weisblat D.A."/>
            <person name="Putnam N.H."/>
            <person name="Grigoriev I.V."/>
            <person name="Rokhsar D.S."/>
        </authorList>
    </citation>
    <scope>NUCLEOTIDE SEQUENCE</scope>
</reference>
<dbReference type="EMBL" id="AMQM01005807">
    <property type="status" value="NOT_ANNOTATED_CDS"/>
    <property type="molecule type" value="Genomic_DNA"/>
</dbReference>